<name>A0A0L8HSE8_OCTBM</name>
<gene>
    <name evidence="2" type="ORF">OCBIM_22007169mg</name>
</gene>
<feature type="signal peptide" evidence="1">
    <location>
        <begin position="1"/>
        <end position="19"/>
    </location>
</feature>
<evidence type="ECO:0000256" key="1">
    <source>
        <dbReference type="SAM" id="SignalP"/>
    </source>
</evidence>
<proteinExistence type="predicted"/>
<sequence length="88" mass="10175">MKSWRILCFVILLITITAADDQSRCCMKGVKRMRKAVFCSEPCCSGYIERVENPPLLGLVVFCEKLEPSDSFKFRFDGEWRGKPRYCA</sequence>
<organism evidence="2">
    <name type="scientific">Octopus bimaculoides</name>
    <name type="common">California two-spotted octopus</name>
    <dbReference type="NCBI Taxonomy" id="37653"/>
    <lineage>
        <taxon>Eukaryota</taxon>
        <taxon>Metazoa</taxon>
        <taxon>Spiralia</taxon>
        <taxon>Lophotrochozoa</taxon>
        <taxon>Mollusca</taxon>
        <taxon>Cephalopoda</taxon>
        <taxon>Coleoidea</taxon>
        <taxon>Octopodiformes</taxon>
        <taxon>Octopoda</taxon>
        <taxon>Incirrata</taxon>
        <taxon>Octopodidae</taxon>
        <taxon>Octopus</taxon>
    </lineage>
</organism>
<dbReference type="EMBL" id="KQ417386">
    <property type="protein sequence ID" value="KOF92131.1"/>
    <property type="molecule type" value="Genomic_DNA"/>
</dbReference>
<feature type="chain" id="PRO_5005583917" evidence="1">
    <location>
        <begin position="20"/>
        <end position="88"/>
    </location>
</feature>
<accession>A0A0L8HSE8</accession>
<reference evidence="2" key="1">
    <citation type="submission" date="2015-07" db="EMBL/GenBank/DDBJ databases">
        <title>MeaNS - Measles Nucleotide Surveillance Program.</title>
        <authorList>
            <person name="Tran T."/>
            <person name="Druce J."/>
        </authorList>
    </citation>
    <scope>NUCLEOTIDE SEQUENCE</scope>
    <source>
        <strain evidence="2">UCB-OBI-ISO-001</strain>
        <tissue evidence="2">Gonad</tissue>
    </source>
</reference>
<evidence type="ECO:0000313" key="2">
    <source>
        <dbReference type="EMBL" id="KOF92131.1"/>
    </source>
</evidence>
<protein>
    <submittedName>
        <fullName evidence="2">Uncharacterized protein</fullName>
    </submittedName>
</protein>
<dbReference type="AlphaFoldDB" id="A0A0L8HSE8"/>
<keyword evidence="1" id="KW-0732">Signal</keyword>